<dbReference type="RefSeq" id="WP_135600150.1">
    <property type="nucleotide sequence ID" value="NZ_RQFK01000009.1"/>
</dbReference>
<protein>
    <submittedName>
        <fullName evidence="1">Uncharacterized protein</fullName>
    </submittedName>
</protein>
<keyword evidence="2" id="KW-1185">Reference proteome</keyword>
<dbReference type="OrthoDB" id="345861at2"/>
<sequence length="168" mass="19664">MNGKWLYVVLVFSILNCLKNSESEKKNSKILRDAFHNGQLSFVQTILQEIKEERELTEEESLFYFKTLFYSGKWKEFFSLWTQINTKTPEIVLLYFKAVLISKQPVLVSTEDEKKLLDLLPISPEACLLYLKYQKKGTSSKQKKLFLAQGKLFQTHIDRLGIELGEMK</sequence>
<dbReference type="EMBL" id="RQFK01000009">
    <property type="protein sequence ID" value="TGK87450.1"/>
    <property type="molecule type" value="Genomic_DNA"/>
</dbReference>
<gene>
    <name evidence="1" type="ORF">EHQ24_02665</name>
</gene>
<reference evidence="1" key="1">
    <citation type="journal article" date="2019" name="PLoS Negl. Trop. Dis.">
        <title>Revisiting the worldwide diversity of Leptospira species in the environment.</title>
        <authorList>
            <person name="Vincent A.T."/>
            <person name="Schiettekatte O."/>
            <person name="Bourhy P."/>
            <person name="Veyrier F.J."/>
            <person name="Picardeau M."/>
        </authorList>
    </citation>
    <scope>NUCLEOTIDE SEQUENCE [LARGE SCALE GENOMIC DNA]</scope>
    <source>
        <strain evidence="1">201800287</strain>
    </source>
</reference>
<organism evidence="1 2">
    <name type="scientific">Leptospira noumeaensis</name>
    <dbReference type="NCBI Taxonomy" id="2484964"/>
    <lineage>
        <taxon>Bacteria</taxon>
        <taxon>Pseudomonadati</taxon>
        <taxon>Spirochaetota</taxon>
        <taxon>Spirochaetia</taxon>
        <taxon>Leptospirales</taxon>
        <taxon>Leptospiraceae</taxon>
        <taxon>Leptospira</taxon>
    </lineage>
</organism>
<proteinExistence type="predicted"/>
<comment type="caution">
    <text evidence="1">The sequence shown here is derived from an EMBL/GenBank/DDBJ whole genome shotgun (WGS) entry which is preliminary data.</text>
</comment>
<evidence type="ECO:0000313" key="2">
    <source>
        <dbReference type="Proteomes" id="UP000298009"/>
    </source>
</evidence>
<accession>A0A4V3JKQ9</accession>
<evidence type="ECO:0000313" key="1">
    <source>
        <dbReference type="EMBL" id="TGK87450.1"/>
    </source>
</evidence>
<name>A0A4V3JKQ9_9LEPT</name>
<dbReference type="AlphaFoldDB" id="A0A4V3JKQ9"/>
<dbReference type="Proteomes" id="UP000298009">
    <property type="component" value="Unassembled WGS sequence"/>
</dbReference>